<evidence type="ECO:0000256" key="5">
    <source>
        <dbReference type="SAM" id="SignalP"/>
    </source>
</evidence>
<keyword evidence="5" id="KW-0732">Signal</keyword>
<keyword evidence="2" id="KW-0479">Metal-binding</keyword>
<reference evidence="7" key="1">
    <citation type="submission" date="2023-03" db="EMBL/GenBank/DDBJ databases">
        <title>Andean soil-derived lignocellulolytic bacterial consortium as a source of novel taxa and putative plastic-active enzymes.</title>
        <authorList>
            <person name="Diaz-Garcia L."/>
            <person name="Chuvochina M."/>
            <person name="Feuerriegel G."/>
            <person name="Bunk B."/>
            <person name="Sproer C."/>
            <person name="Streit W.R."/>
            <person name="Rodriguez L.M."/>
            <person name="Overmann J."/>
            <person name="Jimenez D.J."/>
        </authorList>
    </citation>
    <scope>NUCLEOTIDE SEQUENCE</scope>
    <source>
        <strain evidence="7">MAG 2441</strain>
    </source>
</reference>
<keyword evidence="4" id="KW-0186">Copper</keyword>
<feature type="chain" id="PRO_5041643993" evidence="5">
    <location>
        <begin position="21"/>
        <end position="127"/>
    </location>
</feature>
<dbReference type="PANTHER" id="PTHR38439:SF2">
    <property type="entry name" value="OUTER MEMBRANE PROTEIN H.8"/>
    <property type="match status" value="1"/>
</dbReference>
<organism evidence="7 8">
    <name type="scientific">Candidatus Cohnella colombiensis</name>
    <dbReference type="NCBI Taxonomy" id="3121368"/>
    <lineage>
        <taxon>Bacteria</taxon>
        <taxon>Bacillati</taxon>
        <taxon>Bacillota</taxon>
        <taxon>Bacilli</taxon>
        <taxon>Bacillales</taxon>
        <taxon>Paenibacillaceae</taxon>
        <taxon>Cohnella</taxon>
    </lineage>
</organism>
<evidence type="ECO:0000256" key="4">
    <source>
        <dbReference type="ARBA" id="ARBA00023008"/>
    </source>
</evidence>
<dbReference type="InterPro" id="IPR008972">
    <property type="entry name" value="Cupredoxin"/>
</dbReference>
<dbReference type="AlphaFoldDB" id="A0AA95EY13"/>
<protein>
    <submittedName>
        <fullName evidence="7">Cupredoxin domain-containing protein</fullName>
    </submittedName>
</protein>
<dbReference type="PROSITE" id="PS51257">
    <property type="entry name" value="PROKAR_LIPOPROTEIN"/>
    <property type="match status" value="1"/>
</dbReference>
<dbReference type="InterPro" id="IPR028096">
    <property type="entry name" value="EfeO_Cupredoxin"/>
</dbReference>
<evidence type="ECO:0000256" key="1">
    <source>
        <dbReference type="ARBA" id="ARBA00022448"/>
    </source>
</evidence>
<keyword evidence="8" id="KW-1185">Reference proteome</keyword>
<sequence length="127" mass="13425">MKKWLGISSLMLALALVASGCGGSGDKKESASSPAVSDEAGANAITLEAKNFEFNTKEIKVKKGDKVSITLKNTQGNHAVHIEGYDKTIKANATVTFVADKAGEFNFICSIYCGKGHDDMVGKLIVE</sequence>
<dbReference type="Proteomes" id="UP001178662">
    <property type="component" value="Chromosome"/>
</dbReference>
<keyword evidence="3" id="KW-0249">Electron transport</keyword>
<dbReference type="InterPro" id="IPR050845">
    <property type="entry name" value="Cu-binding_ET"/>
</dbReference>
<dbReference type="Pfam" id="PF13473">
    <property type="entry name" value="Cupredoxin_1"/>
    <property type="match status" value="1"/>
</dbReference>
<name>A0AA95EY13_9BACL</name>
<dbReference type="SUPFAM" id="SSF49503">
    <property type="entry name" value="Cupredoxins"/>
    <property type="match status" value="1"/>
</dbReference>
<accession>A0AA95EY13</accession>
<feature type="domain" description="EfeO-type cupredoxin-like" evidence="6">
    <location>
        <begin position="38"/>
        <end position="126"/>
    </location>
</feature>
<dbReference type="Gene3D" id="2.60.40.420">
    <property type="entry name" value="Cupredoxins - blue copper proteins"/>
    <property type="match status" value="1"/>
</dbReference>
<dbReference type="PANTHER" id="PTHR38439">
    <property type="entry name" value="AURACYANIN-B"/>
    <property type="match status" value="1"/>
</dbReference>
<evidence type="ECO:0000259" key="6">
    <source>
        <dbReference type="Pfam" id="PF13473"/>
    </source>
</evidence>
<evidence type="ECO:0000313" key="8">
    <source>
        <dbReference type="Proteomes" id="UP001178662"/>
    </source>
</evidence>
<proteinExistence type="predicted"/>
<keyword evidence="1" id="KW-0813">Transport</keyword>
<gene>
    <name evidence="7" type="ORF">P0Y55_01980</name>
</gene>
<evidence type="ECO:0000256" key="2">
    <source>
        <dbReference type="ARBA" id="ARBA00022723"/>
    </source>
</evidence>
<dbReference type="GO" id="GO:0005507">
    <property type="term" value="F:copper ion binding"/>
    <property type="evidence" value="ECO:0007669"/>
    <property type="project" value="TreeGrafter"/>
</dbReference>
<dbReference type="EMBL" id="CP119317">
    <property type="protein sequence ID" value="WEK54872.1"/>
    <property type="molecule type" value="Genomic_DNA"/>
</dbReference>
<evidence type="ECO:0000313" key="7">
    <source>
        <dbReference type="EMBL" id="WEK54872.1"/>
    </source>
</evidence>
<feature type="signal peptide" evidence="5">
    <location>
        <begin position="1"/>
        <end position="20"/>
    </location>
</feature>
<evidence type="ECO:0000256" key="3">
    <source>
        <dbReference type="ARBA" id="ARBA00022982"/>
    </source>
</evidence>